<reference evidence="1" key="1">
    <citation type="submission" date="2017-05" db="UniProtKB">
        <authorList>
            <consortium name="EnsemblMetazoa"/>
        </authorList>
    </citation>
    <scope>IDENTIFICATION</scope>
</reference>
<sequence>MRIVQFDHIDVVAGRQFCGGLDDCGEAKVHCMPSIFGKAAALSIEVTTQGIPLGMAMYAIGIPPWIKSLESPQTKHLWYADESAAGGNLKAPHDKFCNLGLKYGYYPNKRKTTHLLVRFDTNAEVVEVFANACLIIISDGVPYLGGAIPSKAFISNICSESPIPSWNLMQHFLGLPIKNLQQKLFCHGHQRFFPGLKLGPSASFANSIL</sequence>
<proteinExistence type="predicted"/>
<dbReference type="EnsemblMetazoa" id="Aqu2.1.13517_001">
    <property type="protein sequence ID" value="Aqu2.1.13517_001"/>
    <property type="gene ID" value="Aqu2.1.13517"/>
</dbReference>
<dbReference type="InParanoid" id="A0A1X7TGF4"/>
<dbReference type="AlphaFoldDB" id="A0A1X7TGF4"/>
<evidence type="ECO:0000313" key="1">
    <source>
        <dbReference type="EnsemblMetazoa" id="Aqu2.1.13517_001"/>
    </source>
</evidence>
<accession>A0A1X7TGF4</accession>
<organism evidence="1">
    <name type="scientific">Amphimedon queenslandica</name>
    <name type="common">Sponge</name>
    <dbReference type="NCBI Taxonomy" id="400682"/>
    <lineage>
        <taxon>Eukaryota</taxon>
        <taxon>Metazoa</taxon>
        <taxon>Porifera</taxon>
        <taxon>Demospongiae</taxon>
        <taxon>Heteroscleromorpha</taxon>
        <taxon>Haplosclerida</taxon>
        <taxon>Niphatidae</taxon>
        <taxon>Amphimedon</taxon>
    </lineage>
</organism>
<protein>
    <submittedName>
        <fullName evidence="1">Uncharacterized protein</fullName>
    </submittedName>
</protein>
<name>A0A1X7TGF4_AMPQE</name>